<dbReference type="InterPro" id="IPR051531">
    <property type="entry name" value="N-acetyltransferase"/>
</dbReference>
<dbReference type="RefSeq" id="WP_197315317.1">
    <property type="nucleotide sequence ID" value="NZ_JADZSC010000001.1"/>
</dbReference>
<dbReference type="GO" id="GO:0016747">
    <property type="term" value="F:acyltransferase activity, transferring groups other than amino-acyl groups"/>
    <property type="evidence" value="ECO:0007669"/>
    <property type="project" value="InterPro"/>
</dbReference>
<dbReference type="PANTHER" id="PTHR43792:SF8">
    <property type="entry name" value="[RIBOSOMAL PROTEIN US5]-ALANINE N-ACETYLTRANSFERASE"/>
    <property type="match status" value="1"/>
</dbReference>
<proteinExistence type="inferred from homology"/>
<evidence type="ECO:0000313" key="5">
    <source>
        <dbReference type="EMBL" id="MBH0228663.1"/>
    </source>
</evidence>
<reference evidence="5 6" key="1">
    <citation type="journal article" date="2005" name="Int. J. Syst. Evol. Microbiol.">
        <title>Halobacillus yeomjeoni sp. nov., isolated from a marine solar saltern in Korea.</title>
        <authorList>
            <person name="Yoon J.H."/>
            <person name="Kang S.J."/>
            <person name="Lee C.H."/>
            <person name="Oh H.W."/>
            <person name="Oh T.K."/>
        </authorList>
    </citation>
    <scope>NUCLEOTIDE SEQUENCE [LARGE SCALE GENOMIC DNA]</scope>
    <source>
        <strain evidence="5 6">KCTC 3957</strain>
    </source>
</reference>
<dbReference type="EMBL" id="JADZSC010000001">
    <property type="protein sequence ID" value="MBH0228663.1"/>
    <property type="molecule type" value="Genomic_DNA"/>
</dbReference>
<dbReference type="AlphaFoldDB" id="A0A931HSP3"/>
<evidence type="ECO:0000256" key="3">
    <source>
        <dbReference type="ARBA" id="ARBA00038502"/>
    </source>
</evidence>
<dbReference type="InterPro" id="IPR000182">
    <property type="entry name" value="GNAT_dom"/>
</dbReference>
<evidence type="ECO:0000256" key="1">
    <source>
        <dbReference type="ARBA" id="ARBA00022679"/>
    </source>
</evidence>
<protein>
    <submittedName>
        <fullName evidence="5">GNAT family N-acetyltransferase</fullName>
    </submittedName>
</protein>
<keyword evidence="1" id="KW-0808">Transferase</keyword>
<dbReference type="SUPFAM" id="SSF55729">
    <property type="entry name" value="Acyl-CoA N-acyltransferases (Nat)"/>
    <property type="match status" value="1"/>
</dbReference>
<dbReference type="PANTHER" id="PTHR43792">
    <property type="entry name" value="GNAT FAMILY, PUTATIVE (AFU_ORTHOLOGUE AFUA_3G00765)-RELATED-RELATED"/>
    <property type="match status" value="1"/>
</dbReference>
<feature type="domain" description="N-acetyltransferase" evidence="4">
    <location>
        <begin position="13"/>
        <end position="175"/>
    </location>
</feature>
<keyword evidence="6" id="KW-1185">Reference proteome</keyword>
<comment type="caution">
    <text evidence="5">The sequence shown here is derived from an EMBL/GenBank/DDBJ whole genome shotgun (WGS) entry which is preliminary data.</text>
</comment>
<evidence type="ECO:0000259" key="4">
    <source>
        <dbReference type="PROSITE" id="PS51186"/>
    </source>
</evidence>
<keyword evidence="2" id="KW-0012">Acyltransferase</keyword>
<gene>
    <name evidence="5" type="ORF">H0267_00440</name>
</gene>
<dbReference type="Proteomes" id="UP000614490">
    <property type="component" value="Unassembled WGS sequence"/>
</dbReference>
<evidence type="ECO:0000313" key="6">
    <source>
        <dbReference type="Proteomes" id="UP000614490"/>
    </source>
</evidence>
<dbReference type="InterPro" id="IPR016181">
    <property type="entry name" value="Acyl_CoA_acyltransferase"/>
</dbReference>
<name>A0A931HSP3_9BACI</name>
<evidence type="ECO:0000256" key="2">
    <source>
        <dbReference type="ARBA" id="ARBA00023315"/>
    </source>
</evidence>
<comment type="similarity">
    <text evidence="3">Belongs to the acetyltransferase family. RimJ subfamily.</text>
</comment>
<sequence>MEILEENSRIYMRELVLEDWEDLHVYASNKEACKYQPWGPNTEADSRFFVTQAIRDRNIKFRSRFVFVIVDKQMEQIVGNIELNIKDWDGVGELGFIIHHEHWGKGYGTEALQLMLNYCFFQQNLHRVSAHCLPENVASCRVLEKVGMVKEGVLRQEILLNGTWRDSVVYSVLKDEWVE</sequence>
<dbReference type="Pfam" id="PF13302">
    <property type="entry name" value="Acetyltransf_3"/>
    <property type="match status" value="1"/>
</dbReference>
<accession>A0A931HSP3</accession>
<dbReference type="PROSITE" id="PS51186">
    <property type="entry name" value="GNAT"/>
    <property type="match status" value="1"/>
</dbReference>
<dbReference type="CDD" id="cd04301">
    <property type="entry name" value="NAT_SF"/>
    <property type="match status" value="1"/>
</dbReference>
<organism evidence="5 6">
    <name type="scientific">Halobacillus yeomjeoni</name>
    <dbReference type="NCBI Taxonomy" id="311194"/>
    <lineage>
        <taxon>Bacteria</taxon>
        <taxon>Bacillati</taxon>
        <taxon>Bacillota</taxon>
        <taxon>Bacilli</taxon>
        <taxon>Bacillales</taxon>
        <taxon>Bacillaceae</taxon>
        <taxon>Halobacillus</taxon>
    </lineage>
</organism>
<dbReference type="Gene3D" id="3.40.630.30">
    <property type="match status" value="1"/>
</dbReference>